<proteinExistence type="predicted"/>
<sequence>MLNEFYQNIGMKGYFDRYGVVNAIKRGMFVGNPVHIIKDYEIKKVLWQKYASKRIRKYLKFQDTDPQGLSFNDDFKVENPIWIFWNTGMEKAPKIVKKCYKTVLMYGGRPVIVLDENNIDEYITFPKYIVNKTLSGNIPMAGYTDLMRFALLEHYGGTWIDSTVLLSAPISDVILDCNFFALQNSMCLVNNPVLFAVWFLHAKSRDKTIRQIRNVAFAYWTKEECVIEYLLSNLIINEIITGTEIEKKIPYMNTDYSEYLIRCLGEDYDEAKLNWIFGLTNIHKLTYKLDKSISETNTMYNFIMNE</sequence>
<dbReference type="Pfam" id="PF05704">
    <property type="entry name" value="Caps_synth"/>
    <property type="match status" value="1"/>
</dbReference>
<protein>
    <submittedName>
        <fullName evidence="1">Capsular polysaccharide synthesis protein</fullName>
    </submittedName>
</protein>
<dbReference type="Gene3D" id="3.90.550.20">
    <property type="match status" value="1"/>
</dbReference>
<dbReference type="InterPro" id="IPR029044">
    <property type="entry name" value="Nucleotide-diphossugar_trans"/>
</dbReference>
<organism evidence="1 2">
    <name type="scientific">[Clostridium] fimetarium</name>
    <dbReference type="NCBI Taxonomy" id="99656"/>
    <lineage>
        <taxon>Bacteria</taxon>
        <taxon>Bacillati</taxon>
        <taxon>Bacillota</taxon>
        <taxon>Clostridia</taxon>
        <taxon>Lachnospirales</taxon>
        <taxon>Lachnospiraceae</taxon>
    </lineage>
</organism>
<dbReference type="Proteomes" id="UP000199701">
    <property type="component" value="Unassembled WGS sequence"/>
</dbReference>
<reference evidence="1 2" key="1">
    <citation type="submission" date="2016-10" db="EMBL/GenBank/DDBJ databases">
        <authorList>
            <person name="de Groot N.N."/>
        </authorList>
    </citation>
    <scope>NUCLEOTIDE SEQUENCE [LARGE SCALE GENOMIC DNA]</scope>
    <source>
        <strain evidence="1 2">DSM 9179</strain>
    </source>
</reference>
<dbReference type="STRING" id="99656.SAMN05421659_11964"/>
<gene>
    <name evidence="1" type="ORF">SAMN05421659_11964</name>
</gene>
<dbReference type="EMBL" id="FOJI01000019">
    <property type="protein sequence ID" value="SEW42705.1"/>
    <property type="molecule type" value="Genomic_DNA"/>
</dbReference>
<dbReference type="SUPFAM" id="SSF53448">
    <property type="entry name" value="Nucleotide-diphospho-sugar transferases"/>
    <property type="match status" value="1"/>
</dbReference>
<accession>A0A1I0RNA7</accession>
<dbReference type="GO" id="GO:0016757">
    <property type="term" value="F:glycosyltransferase activity"/>
    <property type="evidence" value="ECO:0007669"/>
    <property type="project" value="InterPro"/>
</dbReference>
<dbReference type="InterPro" id="IPR008441">
    <property type="entry name" value="AfumC-like_glycosyl_Trfase"/>
</dbReference>
<evidence type="ECO:0000313" key="2">
    <source>
        <dbReference type="Proteomes" id="UP000199701"/>
    </source>
</evidence>
<keyword evidence="2" id="KW-1185">Reference proteome</keyword>
<dbReference type="AlphaFoldDB" id="A0A1I0RNA7"/>
<evidence type="ECO:0000313" key="1">
    <source>
        <dbReference type="EMBL" id="SEW42705.1"/>
    </source>
</evidence>
<name>A0A1I0RNA7_9FIRM</name>
<dbReference type="RefSeq" id="WP_170841487.1">
    <property type="nucleotide sequence ID" value="NZ_FOJI01000019.1"/>
</dbReference>